<dbReference type="Pfam" id="PF02668">
    <property type="entry name" value="TauD"/>
    <property type="match status" value="1"/>
</dbReference>
<keyword evidence="8" id="KW-0560">Oxidoreductase</keyword>
<dbReference type="InterPro" id="IPR010376">
    <property type="entry name" value="GBBH-like_N"/>
</dbReference>
<evidence type="ECO:0000256" key="4">
    <source>
        <dbReference type="ARBA" id="ARBA00008654"/>
    </source>
</evidence>
<dbReference type="RefSeq" id="XP_022082952.1">
    <property type="nucleotide sequence ID" value="XM_022227260.1"/>
</dbReference>
<evidence type="ECO:0000256" key="8">
    <source>
        <dbReference type="ARBA" id="ARBA00023002"/>
    </source>
</evidence>
<dbReference type="UniPathway" id="UPA00118"/>
<dbReference type="RefSeq" id="XP_022082950.1">
    <property type="nucleotide sequence ID" value="XM_022227258.1"/>
</dbReference>
<evidence type="ECO:0000313" key="12">
    <source>
        <dbReference type="Proteomes" id="UP000694845"/>
    </source>
</evidence>
<protein>
    <submittedName>
        <fullName evidence="13 14">Gamma-butyrobetaine dioxygenase-like</fullName>
    </submittedName>
</protein>
<evidence type="ECO:0000313" key="14">
    <source>
        <dbReference type="RefSeq" id="XP_022082951.1"/>
    </source>
</evidence>
<comment type="cofactor">
    <cofactor evidence="1">
        <name>Fe(2+)</name>
        <dbReference type="ChEBI" id="CHEBI:29033"/>
    </cofactor>
</comment>
<dbReference type="CDD" id="cd00250">
    <property type="entry name" value="CAS_like"/>
    <property type="match status" value="1"/>
</dbReference>
<dbReference type="FunFam" id="3.60.130.10:FF:000001">
    <property type="entry name" value="Trimethyllysine dioxygenase, mitochondrial"/>
    <property type="match status" value="1"/>
</dbReference>
<dbReference type="GO" id="GO:0016706">
    <property type="term" value="F:2-oxoglutarate-dependent dioxygenase activity"/>
    <property type="evidence" value="ECO:0007669"/>
    <property type="project" value="UniProtKB-ARBA"/>
</dbReference>
<evidence type="ECO:0000313" key="15">
    <source>
        <dbReference type="RefSeq" id="XP_022082952.1"/>
    </source>
</evidence>
<feature type="domain" description="Gamma-butyrobetaine hydroxylase-like N-terminal" evidence="11">
    <location>
        <begin position="17"/>
        <end position="95"/>
    </location>
</feature>
<organism evidence="12 15">
    <name type="scientific">Acanthaster planci</name>
    <name type="common">Crown-of-thorns starfish</name>
    <dbReference type="NCBI Taxonomy" id="133434"/>
    <lineage>
        <taxon>Eukaryota</taxon>
        <taxon>Metazoa</taxon>
        <taxon>Echinodermata</taxon>
        <taxon>Eleutherozoa</taxon>
        <taxon>Asterozoa</taxon>
        <taxon>Asteroidea</taxon>
        <taxon>Valvatacea</taxon>
        <taxon>Valvatida</taxon>
        <taxon>Acanthasteridae</taxon>
        <taxon>Acanthaster</taxon>
    </lineage>
</organism>
<evidence type="ECO:0000256" key="5">
    <source>
        <dbReference type="ARBA" id="ARBA00022723"/>
    </source>
</evidence>
<dbReference type="GO" id="GO:0046872">
    <property type="term" value="F:metal ion binding"/>
    <property type="evidence" value="ECO:0007669"/>
    <property type="project" value="UniProtKB-KW"/>
</dbReference>
<dbReference type="Pfam" id="PF06155">
    <property type="entry name" value="GBBH-like_N"/>
    <property type="match status" value="1"/>
</dbReference>
<dbReference type="Gene3D" id="3.30.2020.30">
    <property type="match status" value="1"/>
</dbReference>
<dbReference type="GO" id="GO:0005739">
    <property type="term" value="C:mitochondrion"/>
    <property type="evidence" value="ECO:0007669"/>
    <property type="project" value="TreeGrafter"/>
</dbReference>
<dbReference type="PANTHER" id="PTHR10696">
    <property type="entry name" value="GAMMA-BUTYROBETAINE HYDROXYLASE-RELATED"/>
    <property type="match status" value="1"/>
</dbReference>
<keyword evidence="6" id="KW-0124">Carnitine biosynthesis</keyword>
<evidence type="ECO:0000256" key="9">
    <source>
        <dbReference type="ARBA" id="ARBA00023004"/>
    </source>
</evidence>
<dbReference type="OrthoDB" id="406634at2759"/>
<keyword evidence="9" id="KW-0408">Iron</keyword>
<evidence type="ECO:0000313" key="13">
    <source>
        <dbReference type="RefSeq" id="XP_022082950.1"/>
    </source>
</evidence>
<dbReference type="GO" id="GO:0045329">
    <property type="term" value="P:carnitine biosynthetic process"/>
    <property type="evidence" value="ECO:0007669"/>
    <property type="project" value="UniProtKB-UniPathway"/>
</dbReference>
<dbReference type="RefSeq" id="XP_022082951.1">
    <property type="nucleotide sequence ID" value="XM_022227259.1"/>
</dbReference>
<dbReference type="Proteomes" id="UP000694845">
    <property type="component" value="Unplaced"/>
</dbReference>
<comment type="cofactor">
    <cofactor evidence="2">
        <name>L-ascorbate</name>
        <dbReference type="ChEBI" id="CHEBI:38290"/>
    </cofactor>
</comment>
<evidence type="ECO:0000256" key="1">
    <source>
        <dbReference type="ARBA" id="ARBA00001954"/>
    </source>
</evidence>
<proteinExistence type="inferred from homology"/>
<dbReference type="FunFam" id="3.30.2020.30:FF:000002">
    <property type="entry name" value="Putative gamma-butyrobetaine dioxygenase"/>
    <property type="match status" value="1"/>
</dbReference>
<name>A0A8B7XRY2_ACAPL</name>
<dbReference type="Gene3D" id="3.60.130.10">
    <property type="entry name" value="Clavaminate synthase-like"/>
    <property type="match status" value="1"/>
</dbReference>
<comment type="similarity">
    <text evidence="4">Belongs to the gamma-BBH/TMLD family.</text>
</comment>
<dbReference type="GeneID" id="110975110"/>
<dbReference type="InterPro" id="IPR003819">
    <property type="entry name" value="TauD/TfdA-like"/>
</dbReference>
<sequence>MEENPRLKSVTRDEAARWYRVAMDSGYEGTYPYVWLRDNCRCFKCSNPSIVQRTFKMADLDPEVQPESETIVDDGKVLRIIWPNQHSSDFDAAWLNSQRFSGNERDTVARPIRQSWGAELNGKIPTFDFQKLLQDDRELYNWLHVLNTKGLAVVNGAPTKEGSMRQLADRIAYLKPTLYGDLWQVQSRPNPSRVVYTPGALPLHTDQVYLTIMPGIQMLHCIQRTNVDGAENQFVDGLRAVEQVKNESPKAYELLTTRELDYETNGCDRFKAFHVKNTAPTILLDRHGEFHTLFYDNCFRAASMSRVPVGEVTEMYRALRLLHDVMYRPENLVHYELAEGEIATFDNLRVMHARSAFTITGGGGRTLEGGYFDWDEARSRMRVLQKSLSL</sequence>
<gene>
    <name evidence="13 14 15" type="primary">LOC110975110</name>
</gene>
<dbReference type="InterPro" id="IPR050411">
    <property type="entry name" value="AlphaKG_dependent_hydroxylases"/>
</dbReference>
<evidence type="ECO:0000259" key="11">
    <source>
        <dbReference type="Pfam" id="PF06155"/>
    </source>
</evidence>
<evidence type="ECO:0000256" key="3">
    <source>
        <dbReference type="ARBA" id="ARBA00005022"/>
    </source>
</evidence>
<dbReference type="InterPro" id="IPR038492">
    <property type="entry name" value="GBBH-like_N_sf"/>
</dbReference>
<evidence type="ECO:0000256" key="6">
    <source>
        <dbReference type="ARBA" id="ARBA00022873"/>
    </source>
</evidence>
<dbReference type="AlphaFoldDB" id="A0A8B7XRY2"/>
<dbReference type="PANTHER" id="PTHR10696:SF33">
    <property type="entry name" value="GAMMA-BUTYROBETAINE DIOXYGENASE"/>
    <property type="match status" value="1"/>
</dbReference>
<keyword evidence="7" id="KW-0223">Dioxygenase</keyword>
<evidence type="ECO:0000256" key="7">
    <source>
        <dbReference type="ARBA" id="ARBA00022964"/>
    </source>
</evidence>
<feature type="domain" description="TauD/TfdA-like" evidence="10">
    <location>
        <begin position="110"/>
        <end position="371"/>
    </location>
</feature>
<dbReference type="OMA" id="ADIWRAT"/>
<keyword evidence="5" id="KW-0479">Metal-binding</keyword>
<dbReference type="KEGG" id="aplc:110975110"/>
<evidence type="ECO:0000256" key="2">
    <source>
        <dbReference type="ARBA" id="ARBA00001961"/>
    </source>
</evidence>
<comment type="pathway">
    <text evidence="3">Amine and polyamine biosynthesis; carnitine biosynthesis.</text>
</comment>
<accession>A0A8B7XRY2</accession>
<reference evidence="13 14" key="1">
    <citation type="submission" date="2025-04" db="UniProtKB">
        <authorList>
            <consortium name="RefSeq"/>
        </authorList>
    </citation>
    <scope>IDENTIFICATION</scope>
</reference>
<keyword evidence="12" id="KW-1185">Reference proteome</keyword>
<dbReference type="InterPro" id="IPR042098">
    <property type="entry name" value="TauD-like_sf"/>
</dbReference>
<dbReference type="SUPFAM" id="SSF51197">
    <property type="entry name" value="Clavaminate synthase-like"/>
    <property type="match status" value="1"/>
</dbReference>
<evidence type="ECO:0000259" key="10">
    <source>
        <dbReference type="Pfam" id="PF02668"/>
    </source>
</evidence>